<accession>A0ABR2JVN2</accession>
<name>A0ABR2JVN2_9EUKA</name>
<gene>
    <name evidence="2" type="ORF">M9Y10_045155</name>
</gene>
<evidence type="ECO:0000313" key="3">
    <source>
        <dbReference type="Proteomes" id="UP001470230"/>
    </source>
</evidence>
<feature type="compositionally biased region" description="Polar residues" evidence="1">
    <location>
        <begin position="396"/>
        <end position="405"/>
    </location>
</feature>
<dbReference type="EMBL" id="JAPFFF010000009">
    <property type="protein sequence ID" value="KAK8882513.1"/>
    <property type="molecule type" value="Genomic_DNA"/>
</dbReference>
<protein>
    <recommendedName>
        <fullName evidence="4">MULE transposase domain-containing protein</fullName>
    </recommendedName>
</protein>
<organism evidence="2 3">
    <name type="scientific">Tritrichomonas musculus</name>
    <dbReference type="NCBI Taxonomy" id="1915356"/>
    <lineage>
        <taxon>Eukaryota</taxon>
        <taxon>Metamonada</taxon>
        <taxon>Parabasalia</taxon>
        <taxon>Tritrichomonadida</taxon>
        <taxon>Tritrichomonadidae</taxon>
        <taxon>Tritrichomonas</taxon>
    </lineage>
</organism>
<dbReference type="Proteomes" id="UP001470230">
    <property type="component" value="Unassembled WGS sequence"/>
</dbReference>
<comment type="caution">
    <text evidence="2">The sequence shown here is derived from an EMBL/GenBank/DDBJ whole genome shotgun (WGS) entry which is preliminary data.</text>
</comment>
<sequence length="495" mass="58382">MGMDASFKGSKPYTFCLQSAIYSNESYPLELSIYPSESQQLYSAFVQFGKIIGIQEEEWKEKVLLSDMGGSLISFAKEYLHDYYFCQRHIIELFGPCSGLYTFVRKILRYALFEEYEFKRHLIIQQVKFYKKKRDMCNPKINTIFEQKYKTLLKMLNSDETSRNSKWHYSRSATWTRKEFHVATCSNHCEDLHSCLKKRNENNTTFLTKISNLMKKIIHHVINIPVNSGNSLKQKMQNRKSYVVSKLRGFKGSYKFFTNDSCQCKKVEFLTQLYRTRIQCKNQVLYPCLSQIEKMELKDNVVNDIIIQTLEGDISNKQQIRNQLLSKYQFLQPAKTELEILIDQIFGCFIQMPNKPLAFDEDFSFKHLYITKSSTKIELPRYPKEGDNNNNNNNNKKAPSHSNKQPKSDDEMWLCDITDDVIKKATKLKYKTLREIHDVYPKSKENQVAYLLCDQKFREHFKFQDESVVNEGFVTYKINCWAEADRFMGSNKFFG</sequence>
<reference evidence="2 3" key="1">
    <citation type="submission" date="2024-04" db="EMBL/GenBank/DDBJ databases">
        <title>Tritrichomonas musculus Genome.</title>
        <authorList>
            <person name="Alves-Ferreira E."/>
            <person name="Grigg M."/>
            <person name="Lorenzi H."/>
            <person name="Galac M."/>
        </authorList>
    </citation>
    <scope>NUCLEOTIDE SEQUENCE [LARGE SCALE GENOMIC DNA]</scope>
    <source>
        <strain evidence="2 3">EAF2021</strain>
    </source>
</reference>
<proteinExistence type="predicted"/>
<evidence type="ECO:0000256" key="1">
    <source>
        <dbReference type="SAM" id="MobiDB-lite"/>
    </source>
</evidence>
<feature type="region of interest" description="Disordered" evidence="1">
    <location>
        <begin position="380"/>
        <end position="409"/>
    </location>
</feature>
<keyword evidence="3" id="KW-1185">Reference proteome</keyword>
<evidence type="ECO:0000313" key="2">
    <source>
        <dbReference type="EMBL" id="KAK8882513.1"/>
    </source>
</evidence>
<evidence type="ECO:0008006" key="4">
    <source>
        <dbReference type="Google" id="ProtNLM"/>
    </source>
</evidence>